<evidence type="ECO:0000256" key="5">
    <source>
        <dbReference type="ARBA" id="ARBA00022833"/>
    </source>
</evidence>
<evidence type="ECO:0000256" key="3">
    <source>
        <dbReference type="ARBA" id="ARBA00022737"/>
    </source>
</evidence>
<evidence type="ECO:0000256" key="6">
    <source>
        <dbReference type="ARBA" id="ARBA00023242"/>
    </source>
</evidence>
<dbReference type="CDD" id="cd15543">
    <property type="entry name" value="PHD_RSF1"/>
    <property type="match status" value="1"/>
</dbReference>
<reference evidence="13" key="1">
    <citation type="journal article" date="2021" name="Nat. Commun.">
        <title>Genomic analyses provide insights into spinach domestication and the genetic basis of agronomic traits.</title>
        <authorList>
            <person name="Cai X."/>
            <person name="Sun X."/>
            <person name="Xu C."/>
            <person name="Sun H."/>
            <person name="Wang X."/>
            <person name="Ge C."/>
            <person name="Zhang Z."/>
            <person name="Wang Q."/>
            <person name="Fei Z."/>
            <person name="Jiao C."/>
            <person name="Wang Q."/>
        </authorList>
    </citation>
    <scope>NUCLEOTIDE SEQUENCE [LARGE SCALE GENOMIC DNA]</scope>
    <source>
        <strain evidence="13">cv. Varoflay</strain>
    </source>
</reference>
<dbReference type="OrthoDB" id="1678912at2759"/>
<dbReference type="FunFam" id="2.60.120.650:FF:000078">
    <property type="entry name" value="Predicted protein"/>
    <property type="match status" value="1"/>
</dbReference>
<dbReference type="SMART" id="SM00501">
    <property type="entry name" value="BRIGHT"/>
    <property type="match status" value="1"/>
</dbReference>
<dbReference type="InterPro" id="IPR019786">
    <property type="entry name" value="Zinc_finger_PHD-type_CS"/>
</dbReference>
<dbReference type="InterPro" id="IPR001606">
    <property type="entry name" value="ARID_dom"/>
</dbReference>
<keyword evidence="2" id="KW-0479">Metal-binding</keyword>
<dbReference type="SMART" id="SM00249">
    <property type="entry name" value="PHD"/>
    <property type="match status" value="3"/>
</dbReference>
<feature type="compositionally biased region" description="Basic and acidic residues" evidence="8">
    <location>
        <begin position="1773"/>
        <end position="1785"/>
    </location>
</feature>
<comment type="subcellular location">
    <subcellularLocation>
        <location evidence="1">Nucleus</location>
    </subcellularLocation>
</comment>
<dbReference type="FunFam" id="2.60.120.650:FF:000042">
    <property type="entry name" value="Transcription factor jumonji (JmjC) domain-containing protein"/>
    <property type="match status" value="1"/>
</dbReference>
<keyword evidence="4 7" id="KW-0863">Zinc-finger</keyword>
<dbReference type="InterPro" id="IPR003349">
    <property type="entry name" value="JmjN"/>
</dbReference>
<dbReference type="PANTHER" id="PTHR10694:SF133">
    <property type="entry name" value="LYSINE-SPECIFIC DEMETHYLASE JMJ17"/>
    <property type="match status" value="1"/>
</dbReference>
<dbReference type="Pfam" id="PF01388">
    <property type="entry name" value="ARID"/>
    <property type="match status" value="1"/>
</dbReference>
<dbReference type="InterPro" id="IPR013083">
    <property type="entry name" value="Znf_RING/FYVE/PHD"/>
</dbReference>
<dbReference type="Pfam" id="PF00628">
    <property type="entry name" value="PHD"/>
    <property type="match status" value="3"/>
</dbReference>
<dbReference type="Pfam" id="PF08429">
    <property type="entry name" value="PLU-1"/>
    <property type="match status" value="2"/>
</dbReference>
<feature type="domain" description="JmjC" evidence="12">
    <location>
        <begin position="387"/>
        <end position="553"/>
    </location>
</feature>
<evidence type="ECO:0000259" key="11">
    <source>
        <dbReference type="PROSITE" id="PS51183"/>
    </source>
</evidence>
<dbReference type="CDD" id="cd15489">
    <property type="entry name" value="PHD_SF"/>
    <property type="match status" value="1"/>
</dbReference>
<dbReference type="SUPFAM" id="SSF46774">
    <property type="entry name" value="ARID-like"/>
    <property type="match status" value="1"/>
</dbReference>
<dbReference type="KEGG" id="soe:110778623"/>
<dbReference type="SUPFAM" id="SSF51197">
    <property type="entry name" value="Clavaminate synthase-like"/>
    <property type="match status" value="1"/>
</dbReference>
<dbReference type="PROSITE" id="PS51184">
    <property type="entry name" value="JMJC"/>
    <property type="match status" value="1"/>
</dbReference>
<keyword evidence="3" id="KW-0677">Repeat</keyword>
<dbReference type="GeneID" id="110778623"/>
<keyword evidence="6" id="KW-0539">Nucleus</keyword>
<dbReference type="Pfam" id="PF02373">
    <property type="entry name" value="JmjC"/>
    <property type="match status" value="1"/>
</dbReference>
<evidence type="ECO:0000259" key="12">
    <source>
        <dbReference type="PROSITE" id="PS51184"/>
    </source>
</evidence>
<dbReference type="PROSITE" id="PS51011">
    <property type="entry name" value="ARID"/>
    <property type="match status" value="1"/>
</dbReference>
<dbReference type="SMART" id="SM00545">
    <property type="entry name" value="JmjN"/>
    <property type="match status" value="1"/>
</dbReference>
<dbReference type="GO" id="GO:0010468">
    <property type="term" value="P:regulation of gene expression"/>
    <property type="evidence" value="ECO:0000318"/>
    <property type="project" value="GO_Central"/>
</dbReference>
<feature type="region of interest" description="Disordered" evidence="8">
    <location>
        <begin position="210"/>
        <end position="241"/>
    </location>
</feature>
<dbReference type="Pfam" id="PF02928">
    <property type="entry name" value="zf-C5HC2"/>
    <property type="match status" value="1"/>
</dbReference>
<evidence type="ECO:0000313" key="13">
    <source>
        <dbReference type="Proteomes" id="UP000813463"/>
    </source>
</evidence>
<keyword evidence="5" id="KW-0862">Zinc</keyword>
<name>A0A9R0HXW4_SPIOL</name>
<dbReference type="InterPro" id="IPR019787">
    <property type="entry name" value="Znf_PHD-finger"/>
</dbReference>
<dbReference type="SUPFAM" id="SSF57903">
    <property type="entry name" value="FYVE/PHD zinc finger"/>
    <property type="match status" value="3"/>
</dbReference>
<feature type="compositionally biased region" description="Basic and acidic residues" evidence="8">
    <location>
        <begin position="210"/>
        <end position="223"/>
    </location>
</feature>
<dbReference type="GO" id="GO:0005634">
    <property type="term" value="C:nucleus"/>
    <property type="evidence" value="ECO:0000318"/>
    <property type="project" value="GO_Central"/>
</dbReference>
<feature type="domain" description="JmjN" evidence="11">
    <location>
        <begin position="31"/>
        <end position="72"/>
    </location>
</feature>
<dbReference type="CDD" id="cd16100">
    <property type="entry name" value="ARID"/>
    <property type="match status" value="1"/>
</dbReference>
<dbReference type="GO" id="GO:0006338">
    <property type="term" value="P:chromatin remodeling"/>
    <property type="evidence" value="ECO:0000318"/>
    <property type="project" value="GO_Central"/>
</dbReference>
<dbReference type="GO" id="GO:0032452">
    <property type="term" value="F:histone demethylase activity"/>
    <property type="evidence" value="ECO:0000318"/>
    <property type="project" value="GO_Central"/>
</dbReference>
<dbReference type="Proteomes" id="UP000813463">
    <property type="component" value="Chromosome 6"/>
</dbReference>
<dbReference type="PANTHER" id="PTHR10694">
    <property type="entry name" value="LYSINE-SPECIFIC DEMETHYLASE"/>
    <property type="match status" value="1"/>
</dbReference>
<dbReference type="SMART" id="SM00558">
    <property type="entry name" value="JmjC"/>
    <property type="match status" value="1"/>
</dbReference>
<evidence type="ECO:0000259" key="10">
    <source>
        <dbReference type="PROSITE" id="PS51011"/>
    </source>
</evidence>
<sequence>MGKGRPRAVERGGGLLGQISATNGSMNIAPAPVYYPTEEEFKDPLEFIYKIRPEAESFGICKIVPPEGWKPPFALDVDSFSFQTKTQAIHQLQARPASCDSKTFELEYNRFLETHCGGRKPRRKVVFEGEELDLCKLFNAAKRFGGYDKVAKDKKWGEVFRFVRPKSKISECAKHVLGQLYLEHLYDYEEYYNELNKGIPKDCKREMHINDRKRDQGSDPDSLKKRRKNGSGDTVKVSKPRKEEERDQICEQCKSGLHGEVMLLCDRCNKGWHIYCLSPPLEAIPPGNWYCLECLNSDKDSFGFVPGKCLSLEAFRKVADRTKKKWFGSASCSRMQLEKKFWEIVGGSLGEVEVMYGSDLDTSIYGSGFPRSNDKRPESIDAEVWNKYCNSPWNLNNLPKLKGSMLRAVHHSIAGVMVPWLYIGMLFSAFCWHFEDHCFYSMNYHHWGEPKCWYSVPGSEASAFEKVMRSCLPDLFDAQPDLLFQLVTMLNPSVLEENGVPVYSVLQEPGNFVITFPRSYHGGFNLGLNCAEAVNFAPADWLPHGGFGSELYQLYHKPAVLSHEELLCVAVKIGCDAKVAPYMNKELVRVFSKEKIWREQLWKKGLVKTSIMSPRKHPDYVGTEEDPTCIICQQYLYLSAVVCRCRPSTFVCLEHWERLCECNPRKRRLLYRHSLAEMNELLVITEKVISGSDDSPQCKDLPRQNICYTDSRNLTKKVKGKQISLAQLAEEWLLSSCKIFQLPFSSSAYASALKEAQQFIWAGPEMDSVRDVVKNLVQAKEWAESIRKSLSAVESWSKNTSSDMDKDKVHLEHINNLLKHDSVPCNEPGHLKLKEYAVSARVLIQEINDALSQFTVSMAELENLLNQTSSFPIYMKESEKLAKKISSLKVWLGNVKKCVLETSPAAIDIDFLRHLKVEMSELRLYIPENEKLLELFGQAELCQAQCNEMLKGSITLEKLELLMREFGTFVVNIPELELLKQYHGDSVSWVSRFKNILLNSNEREDQENVVEELKCIQTDGSDLKVQVDELALVEAELSKACCREKALKVRRTKVMIDFVQQVLSEAEILQIEREELFVSLCNMLAAAFSWEERATYILAVESKLEDFKDAIRTSEDIFVILPSLSAIKDAVSAADSWLESSRPFLQSSVLTASVSNTVLAFEDLKELDCRSKDLKVKLDEIVLIETVLKKCEEWRCCACSCLKDVEEMLNRKDIFNRLHSDDFLDIEQLKTKVESLANVGQSLGFDFPEISLLWNAASTLKWCLKVLMYRFVPSSFEDVDSLIKEMKDLPTGYAAAFVFTALIDAVSWLKRASEVLSVSSSGRIRRFYLIDAEDILMKSQDMLVSFPTMIVQLEHAIKKHKLWQEEVRAFFSDDSNERCWSSLLELKELGRDAFNCPELDMIMSEFNTIENWRQRGEEVVGCSASGDVATLLSSLLKIKQSLYRSLYIYEKSSCWKVRYFCIGCSSNSDDQEFITCSTCKDCYHLRCLIPKSVASDKEKKYTCPYCVLLDSGSICRSKDSPLKYRGKRPELEKLVELSSDAKKFTTRLEENDMLQEILEQALACRGCLSEIVDSSLSFFDEDISSISGKLTIALKALDVSGVGDSLAIQKFDQALARNSWRIRASRLFEGSQKPVMQQLQRHLKEGSAINVPLEDYFKQKLLEVKQAGMQWADMAKKVASDSGDLELDRVFELISEGENLPIHFEKELKLLRARSVLYCICRKPYDLRPMIACDECDEWYHFDCVSLESPPDIYICPACTPLIQGKIPVSPSVKRERSQSAKDSEPQTPSPRHVESRWRLKKEKPSKKRKTVVGDGDNRNSLEWCSGFDDDLLWRNKKPFGRTVKKRTDLGSLSPFFSLKQ</sequence>
<evidence type="ECO:0000256" key="8">
    <source>
        <dbReference type="SAM" id="MobiDB-lite"/>
    </source>
</evidence>
<dbReference type="InterPro" id="IPR001965">
    <property type="entry name" value="Znf_PHD"/>
</dbReference>
<evidence type="ECO:0000256" key="4">
    <source>
        <dbReference type="ARBA" id="ARBA00022771"/>
    </source>
</evidence>
<dbReference type="PROSITE" id="PS01359">
    <property type="entry name" value="ZF_PHD_1"/>
    <property type="match status" value="2"/>
</dbReference>
<dbReference type="PROSITE" id="PS51183">
    <property type="entry name" value="JMJN"/>
    <property type="match status" value="1"/>
</dbReference>
<feature type="compositionally biased region" description="Basic residues" evidence="8">
    <location>
        <begin position="1799"/>
        <end position="1811"/>
    </location>
</feature>
<evidence type="ECO:0000256" key="1">
    <source>
        <dbReference type="ARBA" id="ARBA00004123"/>
    </source>
</evidence>
<dbReference type="RefSeq" id="XP_021838866.1">
    <property type="nucleotide sequence ID" value="XM_021983174.2"/>
</dbReference>
<evidence type="ECO:0000259" key="9">
    <source>
        <dbReference type="PROSITE" id="PS50016"/>
    </source>
</evidence>
<dbReference type="InterPro" id="IPR011011">
    <property type="entry name" value="Znf_FYVE_PHD"/>
</dbReference>
<protein>
    <submittedName>
        <fullName evidence="14">Lysine-specific demethylase JMJ17</fullName>
    </submittedName>
</protein>
<feature type="region of interest" description="Disordered" evidence="8">
    <location>
        <begin position="1770"/>
        <end position="1822"/>
    </location>
</feature>
<dbReference type="SMART" id="SM01014">
    <property type="entry name" value="ARID"/>
    <property type="match status" value="1"/>
</dbReference>
<organism evidence="13 14">
    <name type="scientific">Spinacia oleracea</name>
    <name type="common">Spinach</name>
    <dbReference type="NCBI Taxonomy" id="3562"/>
    <lineage>
        <taxon>Eukaryota</taxon>
        <taxon>Viridiplantae</taxon>
        <taxon>Streptophyta</taxon>
        <taxon>Embryophyta</taxon>
        <taxon>Tracheophyta</taxon>
        <taxon>Spermatophyta</taxon>
        <taxon>Magnoliopsida</taxon>
        <taxon>eudicotyledons</taxon>
        <taxon>Gunneridae</taxon>
        <taxon>Pentapetalae</taxon>
        <taxon>Caryophyllales</taxon>
        <taxon>Chenopodiaceae</taxon>
        <taxon>Chenopodioideae</taxon>
        <taxon>Anserineae</taxon>
        <taxon>Spinacia</taxon>
    </lineage>
</organism>
<dbReference type="Gene3D" id="2.60.120.650">
    <property type="entry name" value="Cupin"/>
    <property type="match status" value="3"/>
</dbReference>
<accession>A0A9R0HXW4</accession>
<feature type="domain" description="PHD-type" evidence="9">
    <location>
        <begin position="247"/>
        <end position="297"/>
    </location>
</feature>
<feature type="domain" description="ARID" evidence="10">
    <location>
        <begin position="98"/>
        <end position="193"/>
    </location>
</feature>
<feature type="domain" description="PHD-type" evidence="9">
    <location>
        <begin position="1458"/>
        <end position="1509"/>
    </location>
</feature>
<dbReference type="Pfam" id="PF02375">
    <property type="entry name" value="JmjN"/>
    <property type="match status" value="1"/>
</dbReference>
<proteinExistence type="predicted"/>
<evidence type="ECO:0000256" key="7">
    <source>
        <dbReference type="PROSITE-ProRule" id="PRU00146"/>
    </source>
</evidence>
<dbReference type="GO" id="GO:0008270">
    <property type="term" value="F:zinc ion binding"/>
    <property type="evidence" value="ECO:0007669"/>
    <property type="project" value="UniProtKB-KW"/>
</dbReference>
<dbReference type="PROSITE" id="PS50016">
    <property type="entry name" value="ZF_PHD_2"/>
    <property type="match status" value="2"/>
</dbReference>
<dbReference type="GO" id="GO:0000785">
    <property type="term" value="C:chromatin"/>
    <property type="evidence" value="ECO:0000318"/>
    <property type="project" value="GO_Central"/>
</dbReference>
<keyword evidence="13" id="KW-1185">Reference proteome</keyword>
<evidence type="ECO:0000313" key="14">
    <source>
        <dbReference type="RefSeq" id="XP_021838866.1"/>
    </source>
</evidence>
<dbReference type="InterPro" id="IPR003347">
    <property type="entry name" value="JmjC_dom"/>
</dbReference>
<dbReference type="Gene3D" id="3.30.40.10">
    <property type="entry name" value="Zinc/RING finger domain, C3HC4 (zinc finger)"/>
    <property type="match status" value="2"/>
</dbReference>
<dbReference type="InterPro" id="IPR036431">
    <property type="entry name" value="ARID_dom_sf"/>
</dbReference>
<gene>
    <name evidence="14" type="primary">LOC110778623</name>
</gene>
<reference evidence="14" key="2">
    <citation type="submission" date="2025-08" db="UniProtKB">
        <authorList>
            <consortium name="RefSeq"/>
        </authorList>
    </citation>
    <scope>IDENTIFICATION</scope>
    <source>
        <tissue evidence="14">Leaf</tissue>
    </source>
</reference>
<dbReference type="GO" id="GO:0003677">
    <property type="term" value="F:DNA binding"/>
    <property type="evidence" value="ECO:0007669"/>
    <property type="project" value="InterPro"/>
</dbReference>
<dbReference type="InterPro" id="IPR004198">
    <property type="entry name" value="Znf_C5HC2"/>
</dbReference>
<evidence type="ECO:0000256" key="2">
    <source>
        <dbReference type="ARBA" id="ARBA00022723"/>
    </source>
</evidence>
<dbReference type="InterPro" id="IPR013637">
    <property type="entry name" value="Lys_sp_deMease-like_dom"/>
</dbReference>